<proteinExistence type="predicted"/>
<dbReference type="EMBL" id="MWAK01000004">
    <property type="protein sequence ID" value="OPZ93876.1"/>
    <property type="molecule type" value="Genomic_DNA"/>
</dbReference>
<dbReference type="Proteomes" id="UP000485484">
    <property type="component" value="Unassembled WGS sequence"/>
</dbReference>
<protein>
    <recommendedName>
        <fullName evidence="2">Esterase</fullName>
    </recommendedName>
</protein>
<dbReference type="AlphaFoldDB" id="A0A1V5ML07"/>
<comment type="caution">
    <text evidence="1">The sequence shown here is derived from an EMBL/GenBank/DDBJ whole genome shotgun (WGS) entry which is preliminary data.</text>
</comment>
<reference evidence="1" key="1">
    <citation type="submission" date="2017-02" db="EMBL/GenBank/DDBJ databases">
        <title>Delving into the versatile metabolic prowess of the omnipresent phylum Bacteroidetes.</title>
        <authorList>
            <person name="Nobu M.K."/>
            <person name="Mei R."/>
            <person name="Narihiro T."/>
            <person name="Kuroda K."/>
            <person name="Liu W.-T."/>
        </authorList>
    </citation>
    <scope>NUCLEOTIDE SEQUENCE</scope>
    <source>
        <strain evidence="1">ADurb.Bin417</strain>
    </source>
</reference>
<accession>A0A1V5ML07</accession>
<name>A0A1V5ML07_UNCT6</name>
<evidence type="ECO:0008006" key="2">
    <source>
        <dbReference type="Google" id="ProtNLM"/>
    </source>
</evidence>
<organism evidence="1">
    <name type="scientific">candidate division TA06 bacterium ADurb.Bin417</name>
    <dbReference type="NCBI Taxonomy" id="1852828"/>
    <lineage>
        <taxon>Bacteria</taxon>
        <taxon>Bacteria division TA06</taxon>
    </lineage>
</organism>
<dbReference type="Gene3D" id="3.40.50.1820">
    <property type="entry name" value="alpha/beta hydrolase"/>
    <property type="match status" value="1"/>
</dbReference>
<sequence length="223" mass="25305">MDCRRLDPESSAPEAAAFFLPVAAAGRRRFGDPFQAAADRRLAERYRITCLFPDFPEMPWYADRPDGTVRQESRLLDLVNGRVSGVPRAAPRRRLLIGFSKSGWGAAAFLFRHPESVAAAAAWDAPFLYDSLSDPEMETAFGDETNLRRYRLLDLAETADPELKERPRLLLAGGDLFLPDLEAARRKLLETGVPHLYRDDLRHPHRWDGGWLEEVFRLTLSLL</sequence>
<dbReference type="InterPro" id="IPR029058">
    <property type="entry name" value="AB_hydrolase_fold"/>
</dbReference>
<evidence type="ECO:0000313" key="1">
    <source>
        <dbReference type="EMBL" id="OPZ93876.1"/>
    </source>
</evidence>
<dbReference type="SUPFAM" id="SSF53474">
    <property type="entry name" value="alpha/beta-Hydrolases"/>
    <property type="match status" value="1"/>
</dbReference>
<gene>
    <name evidence="1" type="ORF">BWY73_00076</name>
</gene>